<dbReference type="GeneID" id="303115278"/>
<name>A0A1Q9JHL3_9FIRM</name>
<proteinExistence type="predicted"/>
<dbReference type="InterPro" id="IPR037175">
    <property type="entry name" value="KFase_sf"/>
</dbReference>
<dbReference type="Pfam" id="PF04199">
    <property type="entry name" value="Cyclase"/>
    <property type="match status" value="1"/>
</dbReference>
<dbReference type="RefSeq" id="WP_075712702.1">
    <property type="nucleotide sequence ID" value="NZ_MJIE01000001.1"/>
</dbReference>
<dbReference type="GO" id="GO:0004061">
    <property type="term" value="F:arylformamidase activity"/>
    <property type="evidence" value="ECO:0007669"/>
    <property type="project" value="InterPro"/>
</dbReference>
<accession>A0A1Q9JHL3</accession>
<dbReference type="GO" id="GO:0019441">
    <property type="term" value="P:L-tryptophan catabolic process to kynurenine"/>
    <property type="evidence" value="ECO:0007669"/>
    <property type="project" value="InterPro"/>
</dbReference>
<dbReference type="AlphaFoldDB" id="A0A1Q9JHL3"/>
<evidence type="ECO:0000313" key="2">
    <source>
        <dbReference type="Proteomes" id="UP000187404"/>
    </source>
</evidence>
<dbReference type="OrthoDB" id="9796085at2"/>
<comment type="caution">
    <text evidence="1">The sequence shown here is derived from an EMBL/GenBank/DDBJ whole genome shotgun (WGS) entry which is preliminary data.</text>
</comment>
<dbReference type="PANTHER" id="PTHR31118">
    <property type="entry name" value="CYCLASE-LIKE PROTEIN 2"/>
    <property type="match status" value="1"/>
</dbReference>
<gene>
    <name evidence="1" type="ORF">BHK98_06315</name>
</gene>
<reference evidence="1 2" key="1">
    <citation type="journal article" date="2016" name="Appl. Environ. Microbiol.">
        <title>Function and Phylogeny of Bacterial Butyryl Coenzyme A:Acetate Transferases and Their Diversity in the Proximal Colon of Swine.</title>
        <authorList>
            <person name="Trachsel J."/>
            <person name="Bayles D.O."/>
            <person name="Looft T."/>
            <person name="Levine U.Y."/>
            <person name="Allen H.K."/>
        </authorList>
    </citation>
    <scope>NUCLEOTIDE SEQUENCE [LARGE SCALE GENOMIC DNA]</scope>
    <source>
        <strain evidence="1 2">68-3-10</strain>
    </source>
</reference>
<dbReference type="InterPro" id="IPR007325">
    <property type="entry name" value="KFase/CYL"/>
</dbReference>
<dbReference type="Proteomes" id="UP000187404">
    <property type="component" value="Unassembled WGS sequence"/>
</dbReference>
<sequence length="273" mass="31190">MGKQVLVDLSHPFGRGNPLWPSNGDFHIDRVQHMPMHYRLLQTFNDFHMHNSTHADSPSHVIPEGAYTHELPLENYYGPAVCLDIPKKHWELITAEEIDEAAKKVEGGIQEGDWVIICTGMNKRWGENDDYFAYSPGCSIEAANHLVFDLKVKGVGFDLQALDHILYTYAAQHGPGPYVPRIVEEYKKEFGHEPLEDYPEWEPVHNILLGNNVMGIENIGGDVEKVKGQRFMFCAFPLRWYMGDGTIVRAVAFIDEDKINKDVPDRVYKYGVY</sequence>
<dbReference type="EMBL" id="MJIE01000001">
    <property type="protein sequence ID" value="OLR55712.1"/>
    <property type="molecule type" value="Genomic_DNA"/>
</dbReference>
<dbReference type="Gene3D" id="3.50.30.50">
    <property type="entry name" value="Putative cyclase"/>
    <property type="match status" value="1"/>
</dbReference>
<dbReference type="PANTHER" id="PTHR31118:SF32">
    <property type="entry name" value="KYNURENINE FORMAMIDASE"/>
    <property type="match status" value="1"/>
</dbReference>
<keyword evidence="2" id="KW-1185">Reference proteome</keyword>
<evidence type="ECO:0000313" key="1">
    <source>
        <dbReference type="EMBL" id="OLR55712.1"/>
    </source>
</evidence>
<organism evidence="1 2">
    <name type="scientific">Hornefia porci</name>
    <dbReference type="NCBI Taxonomy" id="2652292"/>
    <lineage>
        <taxon>Bacteria</taxon>
        <taxon>Bacillati</taxon>
        <taxon>Bacillota</taxon>
        <taxon>Clostridia</taxon>
        <taxon>Peptostreptococcales</taxon>
        <taxon>Anaerovoracaceae</taxon>
        <taxon>Hornefia</taxon>
    </lineage>
</organism>
<protein>
    <recommendedName>
        <fullName evidence="3">Cyclase family protein</fullName>
    </recommendedName>
</protein>
<evidence type="ECO:0008006" key="3">
    <source>
        <dbReference type="Google" id="ProtNLM"/>
    </source>
</evidence>
<dbReference type="STRING" id="1261640.BHK98_06315"/>
<dbReference type="SUPFAM" id="SSF102198">
    <property type="entry name" value="Putative cyclase"/>
    <property type="match status" value="1"/>
</dbReference>